<protein>
    <submittedName>
        <fullName evidence="2">Uncharacterized protein</fullName>
    </submittedName>
</protein>
<proteinExistence type="predicted"/>
<dbReference type="STRING" id="578458.D8QHL2"/>
<dbReference type="KEGG" id="scm:SCHCO_01340215"/>
<dbReference type="AlphaFoldDB" id="D8QHL2"/>
<dbReference type="RefSeq" id="XP_003027856.1">
    <property type="nucleotide sequence ID" value="XM_003027810.1"/>
</dbReference>
<dbReference type="Proteomes" id="UP000007431">
    <property type="component" value="Unassembled WGS sequence"/>
</dbReference>
<dbReference type="PANTHER" id="PTHR38846">
    <property type="entry name" value="C3H1-TYPE DOMAIN-CONTAINING PROTEIN"/>
    <property type="match status" value="1"/>
</dbReference>
<sequence length="211" mass="23677">MQTIYTAVLTTPNLYIDSSHRSGSRVASGTLRRYTTNNNGGNWRPMPNVPRSITARFAVIAKKKDYSKNTEALAEEYRKKREAFISKGAWKKLCMTMGIGKAYIGSGKLSDVAACKKLMKGMYVNIVDLVDASRAGKTCTPFRSYKALKEYIDEEEKSYLLWAAKDNPLLRRFLVTLSDSPPKSRLPEKAHRRDRRSIQSTIDGVSATPVS</sequence>
<dbReference type="InParanoid" id="D8QHL2"/>
<dbReference type="GeneID" id="9596797"/>
<organism evidence="3">
    <name type="scientific">Schizophyllum commune (strain H4-8 / FGSC 9210)</name>
    <name type="common">Split gill fungus</name>
    <dbReference type="NCBI Taxonomy" id="578458"/>
    <lineage>
        <taxon>Eukaryota</taxon>
        <taxon>Fungi</taxon>
        <taxon>Dikarya</taxon>
        <taxon>Basidiomycota</taxon>
        <taxon>Agaricomycotina</taxon>
        <taxon>Agaricomycetes</taxon>
        <taxon>Agaricomycetidae</taxon>
        <taxon>Agaricales</taxon>
        <taxon>Schizophyllaceae</taxon>
        <taxon>Schizophyllum</taxon>
    </lineage>
</organism>
<dbReference type="HOGENOM" id="CLU_1305474_0_0_1"/>
<dbReference type="PANTHER" id="PTHR38846:SF1">
    <property type="entry name" value="C3H1-TYPE DOMAIN-CONTAINING PROTEIN"/>
    <property type="match status" value="1"/>
</dbReference>
<gene>
    <name evidence="2" type="ORF">SCHCODRAFT_113361</name>
</gene>
<feature type="region of interest" description="Disordered" evidence="1">
    <location>
        <begin position="181"/>
        <end position="211"/>
    </location>
</feature>
<evidence type="ECO:0000313" key="2">
    <source>
        <dbReference type="EMBL" id="EFI92953.1"/>
    </source>
</evidence>
<feature type="compositionally biased region" description="Polar residues" evidence="1">
    <location>
        <begin position="198"/>
        <end position="211"/>
    </location>
</feature>
<reference evidence="2 3" key="1">
    <citation type="journal article" date="2010" name="Nat. Biotechnol.">
        <title>Genome sequence of the model mushroom Schizophyllum commune.</title>
        <authorList>
            <person name="Ohm R.A."/>
            <person name="de Jong J.F."/>
            <person name="Lugones L.G."/>
            <person name="Aerts A."/>
            <person name="Kothe E."/>
            <person name="Stajich J.E."/>
            <person name="de Vries R.P."/>
            <person name="Record E."/>
            <person name="Levasseur A."/>
            <person name="Baker S.E."/>
            <person name="Bartholomew K.A."/>
            <person name="Coutinho P.M."/>
            <person name="Erdmann S."/>
            <person name="Fowler T.J."/>
            <person name="Gathman A.C."/>
            <person name="Lombard V."/>
            <person name="Henrissat B."/>
            <person name="Knabe N."/>
            <person name="Kuees U."/>
            <person name="Lilly W.W."/>
            <person name="Lindquist E."/>
            <person name="Lucas S."/>
            <person name="Magnuson J.K."/>
            <person name="Piumi F."/>
            <person name="Raudaskoski M."/>
            <person name="Salamov A."/>
            <person name="Schmutz J."/>
            <person name="Schwarze F.W.M.R."/>
            <person name="vanKuyk P.A."/>
            <person name="Horton J.S."/>
            <person name="Grigoriev I.V."/>
            <person name="Woesten H.A.B."/>
        </authorList>
    </citation>
    <scope>NUCLEOTIDE SEQUENCE [LARGE SCALE GENOMIC DNA]</scope>
    <source>
        <strain evidence="3">H4-8 / FGSC 9210</strain>
    </source>
</reference>
<dbReference type="VEuPathDB" id="FungiDB:SCHCODRAFT_01340215"/>
<name>D8QHL2_SCHCM</name>
<keyword evidence="3" id="KW-1185">Reference proteome</keyword>
<dbReference type="OMA" id="RFLHEFE"/>
<feature type="non-terminal residue" evidence="2">
    <location>
        <position position="211"/>
    </location>
</feature>
<evidence type="ECO:0000313" key="3">
    <source>
        <dbReference type="Proteomes" id="UP000007431"/>
    </source>
</evidence>
<dbReference type="OrthoDB" id="6105938at2759"/>
<dbReference type="EMBL" id="GL377312">
    <property type="protein sequence ID" value="EFI92953.1"/>
    <property type="molecule type" value="Genomic_DNA"/>
</dbReference>
<evidence type="ECO:0000256" key="1">
    <source>
        <dbReference type="SAM" id="MobiDB-lite"/>
    </source>
</evidence>
<accession>D8QHL2</accession>